<proteinExistence type="predicted"/>
<organism evidence="2 3">
    <name type="scientific">Popillia japonica</name>
    <name type="common">Japanese beetle</name>
    <dbReference type="NCBI Taxonomy" id="7064"/>
    <lineage>
        <taxon>Eukaryota</taxon>
        <taxon>Metazoa</taxon>
        <taxon>Ecdysozoa</taxon>
        <taxon>Arthropoda</taxon>
        <taxon>Hexapoda</taxon>
        <taxon>Insecta</taxon>
        <taxon>Pterygota</taxon>
        <taxon>Neoptera</taxon>
        <taxon>Endopterygota</taxon>
        <taxon>Coleoptera</taxon>
        <taxon>Polyphaga</taxon>
        <taxon>Scarabaeiformia</taxon>
        <taxon>Scarabaeidae</taxon>
        <taxon>Rutelinae</taxon>
        <taxon>Popillia</taxon>
    </lineage>
</organism>
<reference evidence="2 3" key="1">
    <citation type="journal article" date="2024" name="BMC Genomics">
        <title>De novo assembly and annotation of Popillia japonica's genome with initial clues to its potential as an invasive pest.</title>
        <authorList>
            <person name="Cucini C."/>
            <person name="Boschi S."/>
            <person name="Funari R."/>
            <person name="Cardaioli E."/>
            <person name="Iannotti N."/>
            <person name="Marturano G."/>
            <person name="Paoli F."/>
            <person name="Bruttini M."/>
            <person name="Carapelli A."/>
            <person name="Frati F."/>
            <person name="Nardi F."/>
        </authorList>
    </citation>
    <scope>NUCLEOTIDE SEQUENCE [LARGE SCALE GENOMIC DNA]</scope>
    <source>
        <strain evidence="2">DMR45628</strain>
    </source>
</reference>
<feature type="region of interest" description="Disordered" evidence="1">
    <location>
        <begin position="1"/>
        <end position="33"/>
    </location>
</feature>
<dbReference type="AlphaFoldDB" id="A0AAW1IUC6"/>
<dbReference type="EMBL" id="JASPKY010000536">
    <property type="protein sequence ID" value="KAK9693632.1"/>
    <property type="molecule type" value="Genomic_DNA"/>
</dbReference>
<name>A0AAW1IUC6_POPJA</name>
<gene>
    <name evidence="2" type="ORF">QE152_g34078</name>
</gene>
<protein>
    <submittedName>
        <fullName evidence="2">Uncharacterized protein</fullName>
    </submittedName>
</protein>
<keyword evidence="3" id="KW-1185">Reference proteome</keyword>
<evidence type="ECO:0000256" key="1">
    <source>
        <dbReference type="SAM" id="MobiDB-lite"/>
    </source>
</evidence>
<dbReference type="Proteomes" id="UP001458880">
    <property type="component" value="Unassembled WGS sequence"/>
</dbReference>
<evidence type="ECO:0000313" key="3">
    <source>
        <dbReference type="Proteomes" id="UP001458880"/>
    </source>
</evidence>
<comment type="caution">
    <text evidence="2">The sequence shown here is derived from an EMBL/GenBank/DDBJ whole genome shotgun (WGS) entry which is preliminary data.</text>
</comment>
<sequence>MPGASVCGLSTSRGYRRSGESGRRMIGRRQRPPAAVQVAASLRLATATRRPAVVDGPRPFLADEVTGVDTPEIFANSGVALMEKMR</sequence>
<accession>A0AAW1IUC6</accession>
<evidence type="ECO:0000313" key="2">
    <source>
        <dbReference type="EMBL" id="KAK9693632.1"/>
    </source>
</evidence>